<proteinExistence type="predicted"/>
<gene>
    <name evidence="1" type="ORF">D9757_001503</name>
</gene>
<organism evidence="1 2">
    <name type="scientific">Collybiopsis confluens</name>
    <dbReference type="NCBI Taxonomy" id="2823264"/>
    <lineage>
        <taxon>Eukaryota</taxon>
        <taxon>Fungi</taxon>
        <taxon>Dikarya</taxon>
        <taxon>Basidiomycota</taxon>
        <taxon>Agaricomycotina</taxon>
        <taxon>Agaricomycetes</taxon>
        <taxon>Agaricomycetidae</taxon>
        <taxon>Agaricales</taxon>
        <taxon>Marasmiineae</taxon>
        <taxon>Omphalotaceae</taxon>
        <taxon>Collybiopsis</taxon>
    </lineage>
</organism>
<dbReference type="EMBL" id="JAACJN010000006">
    <property type="protein sequence ID" value="KAF5392382.1"/>
    <property type="molecule type" value="Genomic_DNA"/>
</dbReference>
<name>A0A8H5HZE4_9AGAR</name>
<sequence>MRMGSTSSFSLAFNLAFKMTAKQVIIRSSDMVDFTMNKNNLEFFTGSFPSADACAESGDPIPLIESSKILQLLFEFVEQKPPPTLDGISFDDLLRLAEAAEKYIVYSALTICKIKLREFISSNPVEILTLAVKHNHSDLIVALYPLLMDKPLPEVAPILGSGSFQYFAHWSLQNSRWSEALNTATRSANDHGNCPWWGYNMAQILYQLDKPSRLTQPHLGDIFQNFLSNPHHNTCCRSAVSQWEADITAKVKDIPEFSLDLRLWGEDG</sequence>
<protein>
    <recommendedName>
        <fullName evidence="3">BTB domain-containing protein</fullName>
    </recommendedName>
</protein>
<comment type="caution">
    <text evidence="1">The sequence shown here is derived from an EMBL/GenBank/DDBJ whole genome shotgun (WGS) entry which is preliminary data.</text>
</comment>
<dbReference type="Proteomes" id="UP000518752">
    <property type="component" value="Unassembled WGS sequence"/>
</dbReference>
<accession>A0A8H5HZE4</accession>
<evidence type="ECO:0000313" key="2">
    <source>
        <dbReference type="Proteomes" id="UP000518752"/>
    </source>
</evidence>
<dbReference type="OrthoDB" id="3184970at2759"/>
<reference evidence="1 2" key="1">
    <citation type="journal article" date="2020" name="ISME J.">
        <title>Uncovering the hidden diversity of litter-decomposition mechanisms in mushroom-forming fungi.</title>
        <authorList>
            <person name="Floudas D."/>
            <person name="Bentzer J."/>
            <person name="Ahren D."/>
            <person name="Johansson T."/>
            <person name="Persson P."/>
            <person name="Tunlid A."/>
        </authorList>
    </citation>
    <scope>NUCLEOTIDE SEQUENCE [LARGE SCALE GENOMIC DNA]</scope>
    <source>
        <strain evidence="1 2">CBS 406.79</strain>
    </source>
</reference>
<dbReference type="AlphaFoldDB" id="A0A8H5HZE4"/>
<keyword evidence="2" id="KW-1185">Reference proteome</keyword>
<evidence type="ECO:0008006" key="3">
    <source>
        <dbReference type="Google" id="ProtNLM"/>
    </source>
</evidence>
<evidence type="ECO:0000313" key="1">
    <source>
        <dbReference type="EMBL" id="KAF5392382.1"/>
    </source>
</evidence>